<keyword evidence="1" id="KW-0175">Coiled coil</keyword>
<dbReference type="EMBL" id="JAGFNY010000001">
    <property type="protein sequence ID" value="MBW7569347.1"/>
    <property type="molecule type" value="Genomic_DNA"/>
</dbReference>
<accession>A0ABS7DDH3</accession>
<comment type="caution">
    <text evidence="3">The sequence shown here is derived from an EMBL/GenBank/DDBJ whole genome shotgun (WGS) entry which is preliminary data.</text>
</comment>
<gene>
    <name evidence="3" type="ORF">J5V48_00355</name>
</gene>
<sequence length="458" mass="51339">MSHKNSSQTDNKIADEQNSSDPKDFTLTEQKESEELSIDEQLRQAQLAALGLDEQQKELNENLKAEAKLLNEKVDALQVINEAEQSLNDFKKNDSEQFVSSDDSLIEFDSSVSEENSSDKDLLDNCYSVIDVSDIFDEKSEQNTVMIRKDIPDLYSVIATVNSNLSNNENSSDNTSVKNYSDGLLKAVNDSLSGIFGTNRNIVDSSVKSEDTNKSVTVSTALNDSIADIQTTDNTQHSAEYIDDDDTDESYDSYDGESTSTTASIELPVAIDIPQSSQINAALPDGNPMSLKAGNLELIEQEQNYENRALGRKLETKDFYPDLLKEDDWYKDIINAGYTSGPTYSALCYSNRIKNSEYDWTIQMSSDMNLLLQAPDFHHNLRTKFSIYIGHPIELKLESYKGIPPNCPEDKARQCYLNTIDKERKNMLSNSKLKLFVEHLGDDLSTVNLGLYTQLDKS</sequence>
<reference evidence="3 4" key="1">
    <citation type="submission" date="2021-03" db="EMBL/GenBank/DDBJ databases">
        <title>Succinivibrio sp. nov. isolated from feces of cow.</title>
        <authorList>
            <person name="Choi J.-Y."/>
        </authorList>
    </citation>
    <scope>NUCLEOTIDE SEQUENCE [LARGE SCALE GENOMIC DNA]</scope>
    <source>
        <strain evidence="3 4">AGMB01872</strain>
    </source>
</reference>
<proteinExistence type="predicted"/>
<feature type="compositionally biased region" description="Acidic residues" evidence="2">
    <location>
        <begin position="241"/>
        <end position="255"/>
    </location>
</feature>
<dbReference type="Proteomes" id="UP000731465">
    <property type="component" value="Unassembled WGS sequence"/>
</dbReference>
<protein>
    <submittedName>
        <fullName evidence="3">Uncharacterized protein</fullName>
    </submittedName>
</protein>
<evidence type="ECO:0000313" key="4">
    <source>
        <dbReference type="Proteomes" id="UP000731465"/>
    </source>
</evidence>
<name>A0ABS7DDH3_9GAMM</name>
<feature type="compositionally biased region" description="Polar residues" evidence="2">
    <location>
        <begin position="1"/>
        <end position="20"/>
    </location>
</feature>
<evidence type="ECO:0000313" key="3">
    <source>
        <dbReference type="EMBL" id="MBW7569347.1"/>
    </source>
</evidence>
<feature type="coiled-coil region" evidence="1">
    <location>
        <begin position="42"/>
        <end position="93"/>
    </location>
</feature>
<feature type="compositionally biased region" description="Polar residues" evidence="2">
    <location>
        <begin position="229"/>
        <end position="238"/>
    </location>
</feature>
<evidence type="ECO:0000256" key="2">
    <source>
        <dbReference type="SAM" id="MobiDB-lite"/>
    </source>
</evidence>
<keyword evidence="4" id="KW-1185">Reference proteome</keyword>
<feature type="region of interest" description="Disordered" evidence="2">
    <location>
        <begin position="229"/>
        <end position="259"/>
    </location>
</feature>
<feature type="region of interest" description="Disordered" evidence="2">
    <location>
        <begin position="1"/>
        <end position="38"/>
    </location>
</feature>
<evidence type="ECO:0000256" key="1">
    <source>
        <dbReference type="SAM" id="Coils"/>
    </source>
</evidence>
<organism evidence="3 4">
    <name type="scientific">Succinivibrio faecicola</name>
    <dbReference type="NCBI Taxonomy" id="2820300"/>
    <lineage>
        <taxon>Bacteria</taxon>
        <taxon>Pseudomonadati</taxon>
        <taxon>Pseudomonadota</taxon>
        <taxon>Gammaproteobacteria</taxon>
        <taxon>Aeromonadales</taxon>
        <taxon>Succinivibrionaceae</taxon>
        <taxon>Succinivibrio</taxon>
    </lineage>
</organism>
<feature type="compositionally biased region" description="Basic and acidic residues" evidence="2">
    <location>
        <begin position="21"/>
        <end position="34"/>
    </location>
</feature>
<dbReference type="RefSeq" id="WP_219935785.1">
    <property type="nucleotide sequence ID" value="NZ_JAGFNY010000001.1"/>
</dbReference>